<proteinExistence type="predicted"/>
<sequence length="292" mass="33118">MNQLEMEHEMRCMSFNIKNGYDNEGVDGWPSRATMVAGMIRFHRPDVAGLQEVLYNQLEDLERLLPEYGFIGVGRDDGEKAGEFMNILYRKQRLELLGSGTFWLSEQPDKPGAMGWDAACARTVTWAKLKDKRDGAEFLHVNTHFDHMGVVAVEQSAHLLVERVTQLAGSSPVMITGDFNCTSDSVPYRILCQRGEQRIPLNDASAVADYHHFGLSFTFHDFDRKEMASQMFPEQYHHDHAPGLEFDSPIDFIFVNDLVKVQSFGILADHQGGKFPSDHLPILADVAWKLER</sequence>
<dbReference type="GO" id="GO:0000175">
    <property type="term" value="F:3'-5'-RNA exonuclease activity"/>
    <property type="evidence" value="ECO:0007669"/>
    <property type="project" value="TreeGrafter"/>
</dbReference>
<protein>
    <recommendedName>
        <fullName evidence="1">Endonuclease/exonuclease/phosphatase domain-containing protein</fullName>
    </recommendedName>
</protein>
<gene>
    <name evidence="2" type="ORF">BVG16_10285</name>
</gene>
<dbReference type="InterPro" id="IPR050410">
    <property type="entry name" value="CCR4/nocturin_mRNA_transcr"/>
</dbReference>
<dbReference type="InterPro" id="IPR036691">
    <property type="entry name" value="Endo/exonu/phosph_ase_sf"/>
</dbReference>
<dbReference type="SUPFAM" id="SSF56219">
    <property type="entry name" value="DNase I-like"/>
    <property type="match status" value="1"/>
</dbReference>
<dbReference type="RefSeq" id="WP_078498450.1">
    <property type="nucleotide sequence ID" value="NZ_MSZX01000003.1"/>
</dbReference>
<dbReference type="InterPro" id="IPR005135">
    <property type="entry name" value="Endo/exonuclease/phosphatase"/>
</dbReference>
<evidence type="ECO:0000313" key="2">
    <source>
        <dbReference type="EMBL" id="OPA79450.1"/>
    </source>
</evidence>
<reference evidence="2 3" key="1">
    <citation type="submission" date="2017-01" db="EMBL/GenBank/DDBJ databases">
        <title>Genome analysis of Paenibacillus selenitrireducens ES3-24.</title>
        <authorList>
            <person name="Xu D."/>
            <person name="Yao R."/>
            <person name="Zheng S."/>
        </authorList>
    </citation>
    <scope>NUCLEOTIDE SEQUENCE [LARGE SCALE GENOMIC DNA]</scope>
    <source>
        <strain evidence="2 3">ES3-24</strain>
    </source>
</reference>
<name>A0A1T2XHV6_9BACL</name>
<dbReference type="CDD" id="cd09083">
    <property type="entry name" value="EEP-1"/>
    <property type="match status" value="1"/>
</dbReference>
<dbReference type="Pfam" id="PF03372">
    <property type="entry name" value="Exo_endo_phos"/>
    <property type="match status" value="1"/>
</dbReference>
<comment type="caution">
    <text evidence="2">The sequence shown here is derived from an EMBL/GenBank/DDBJ whole genome shotgun (WGS) entry which is preliminary data.</text>
</comment>
<dbReference type="Gene3D" id="3.60.10.10">
    <property type="entry name" value="Endonuclease/exonuclease/phosphatase"/>
    <property type="match status" value="1"/>
</dbReference>
<dbReference type="OrthoDB" id="9793162at2"/>
<dbReference type="Proteomes" id="UP000190188">
    <property type="component" value="Unassembled WGS sequence"/>
</dbReference>
<accession>A0A1T2XHV6</accession>
<dbReference type="PANTHER" id="PTHR12121:SF36">
    <property type="entry name" value="ENDONUCLEASE_EXONUCLEASE_PHOSPHATASE DOMAIN-CONTAINING PROTEIN"/>
    <property type="match status" value="1"/>
</dbReference>
<evidence type="ECO:0000259" key="1">
    <source>
        <dbReference type="Pfam" id="PF03372"/>
    </source>
</evidence>
<keyword evidence="3" id="KW-1185">Reference proteome</keyword>
<dbReference type="EMBL" id="MSZX01000003">
    <property type="protein sequence ID" value="OPA79450.1"/>
    <property type="molecule type" value="Genomic_DNA"/>
</dbReference>
<dbReference type="STRING" id="1324314.BVG16_10285"/>
<feature type="domain" description="Endonuclease/exonuclease/phosphatase" evidence="1">
    <location>
        <begin position="13"/>
        <end position="279"/>
    </location>
</feature>
<dbReference type="AlphaFoldDB" id="A0A1T2XHV6"/>
<organism evidence="2 3">
    <name type="scientific">Paenibacillus selenitireducens</name>
    <dbReference type="NCBI Taxonomy" id="1324314"/>
    <lineage>
        <taxon>Bacteria</taxon>
        <taxon>Bacillati</taxon>
        <taxon>Bacillota</taxon>
        <taxon>Bacilli</taxon>
        <taxon>Bacillales</taxon>
        <taxon>Paenibacillaceae</taxon>
        <taxon>Paenibacillus</taxon>
    </lineage>
</organism>
<evidence type="ECO:0000313" key="3">
    <source>
        <dbReference type="Proteomes" id="UP000190188"/>
    </source>
</evidence>
<dbReference type="PANTHER" id="PTHR12121">
    <property type="entry name" value="CARBON CATABOLITE REPRESSOR PROTEIN 4"/>
    <property type="match status" value="1"/>
</dbReference>